<dbReference type="AlphaFoldDB" id="A0A8T9C239"/>
<gene>
    <name evidence="5" type="primary">pnbA_1</name>
    <name evidence="5" type="ORF">LSUE1_G006600</name>
</gene>
<dbReference type="Pfam" id="PF00135">
    <property type="entry name" value="COesterase"/>
    <property type="match status" value="2"/>
</dbReference>
<feature type="domain" description="Carboxylesterase type B" evidence="4">
    <location>
        <begin position="22"/>
        <end position="334"/>
    </location>
</feature>
<dbReference type="InterPro" id="IPR002018">
    <property type="entry name" value="CarbesteraseB"/>
</dbReference>
<feature type="signal peptide" evidence="3">
    <location>
        <begin position="1"/>
        <end position="20"/>
    </location>
</feature>
<comment type="caution">
    <text evidence="5">The sequence shown here is derived from an EMBL/GenBank/DDBJ whole genome shotgun (WGS) entry which is preliminary data.</text>
</comment>
<proteinExistence type="inferred from homology"/>
<evidence type="ECO:0000313" key="5">
    <source>
        <dbReference type="EMBL" id="TVY67494.1"/>
    </source>
</evidence>
<name>A0A8T9C239_9HELO</name>
<dbReference type="Gene3D" id="3.40.50.1820">
    <property type="entry name" value="alpha/beta hydrolase"/>
    <property type="match status" value="1"/>
</dbReference>
<dbReference type="Proteomes" id="UP000469558">
    <property type="component" value="Unassembled WGS sequence"/>
</dbReference>
<dbReference type="EC" id="3.1.1.-" evidence="3"/>
<reference evidence="5 6" key="1">
    <citation type="submission" date="2018-05" db="EMBL/GenBank/DDBJ databases">
        <title>Genome sequencing and assembly of the regulated plant pathogen Lachnellula willkommii and related sister species for the development of diagnostic species identification markers.</title>
        <authorList>
            <person name="Giroux E."/>
            <person name="Bilodeau G."/>
        </authorList>
    </citation>
    <scope>NUCLEOTIDE SEQUENCE [LARGE SCALE GENOMIC DNA]</scope>
    <source>
        <strain evidence="5 6">CBS 268.59</strain>
    </source>
</reference>
<feature type="domain" description="Carboxylesterase type B" evidence="4">
    <location>
        <begin position="406"/>
        <end position="499"/>
    </location>
</feature>
<protein>
    <recommendedName>
        <fullName evidence="3">Carboxylic ester hydrolase</fullName>
        <ecNumber evidence="3">3.1.1.-</ecNumber>
    </recommendedName>
</protein>
<organism evidence="5 6">
    <name type="scientific">Lachnellula suecica</name>
    <dbReference type="NCBI Taxonomy" id="602035"/>
    <lineage>
        <taxon>Eukaryota</taxon>
        <taxon>Fungi</taxon>
        <taxon>Dikarya</taxon>
        <taxon>Ascomycota</taxon>
        <taxon>Pezizomycotina</taxon>
        <taxon>Leotiomycetes</taxon>
        <taxon>Helotiales</taxon>
        <taxon>Lachnaceae</taxon>
        <taxon>Lachnellula</taxon>
    </lineage>
</organism>
<evidence type="ECO:0000259" key="4">
    <source>
        <dbReference type="Pfam" id="PF00135"/>
    </source>
</evidence>
<evidence type="ECO:0000256" key="2">
    <source>
        <dbReference type="ARBA" id="ARBA00022801"/>
    </source>
</evidence>
<keyword evidence="6" id="KW-1185">Reference proteome</keyword>
<dbReference type="EMBL" id="QGMK01001534">
    <property type="protein sequence ID" value="TVY67494.1"/>
    <property type="molecule type" value="Genomic_DNA"/>
</dbReference>
<dbReference type="PROSITE" id="PS00122">
    <property type="entry name" value="CARBOXYLESTERASE_B_1"/>
    <property type="match status" value="1"/>
</dbReference>
<dbReference type="InterPro" id="IPR019826">
    <property type="entry name" value="Carboxylesterase_B_AS"/>
</dbReference>
<evidence type="ECO:0000313" key="6">
    <source>
        <dbReference type="Proteomes" id="UP000469558"/>
    </source>
</evidence>
<feature type="chain" id="PRO_5035969329" description="Carboxylic ester hydrolase" evidence="3">
    <location>
        <begin position="21"/>
        <end position="572"/>
    </location>
</feature>
<keyword evidence="2 3" id="KW-0378">Hydrolase</keyword>
<dbReference type="GO" id="GO:0016787">
    <property type="term" value="F:hydrolase activity"/>
    <property type="evidence" value="ECO:0007669"/>
    <property type="project" value="UniProtKB-KW"/>
</dbReference>
<dbReference type="SUPFAM" id="SSF53474">
    <property type="entry name" value="alpha/beta-Hydrolases"/>
    <property type="match status" value="1"/>
</dbReference>
<dbReference type="InterPro" id="IPR050309">
    <property type="entry name" value="Type-B_Carboxylest/Lipase"/>
</dbReference>
<comment type="similarity">
    <text evidence="1 3">Belongs to the type-B carboxylesterase/lipase family.</text>
</comment>
<accession>A0A8T9C239</accession>
<keyword evidence="3" id="KW-0732">Signal</keyword>
<evidence type="ECO:0000256" key="3">
    <source>
        <dbReference type="RuleBase" id="RU361235"/>
    </source>
</evidence>
<evidence type="ECO:0000256" key="1">
    <source>
        <dbReference type="ARBA" id="ARBA00005964"/>
    </source>
</evidence>
<dbReference type="InterPro" id="IPR029058">
    <property type="entry name" value="AB_hydrolase_fold"/>
</dbReference>
<dbReference type="OrthoDB" id="408631at2759"/>
<dbReference type="PANTHER" id="PTHR11559">
    <property type="entry name" value="CARBOXYLESTERASE"/>
    <property type="match status" value="1"/>
</dbReference>
<sequence length="572" mass="60448">MHLFLRRTFLLANAFTIVQALPTVTIPAGNIQGTTCPNGANASHAVPYAAPPTGDLRWVSPQAYNKSFPASGYNATTLGASCIQFGTEFLETGSTSEDCLQVNIWTPSNATNTSKLPVKVWVYGGSDQAGGIEDPLYNGCNLAAHDTVLVSVNYRLGPLGFLSAKSAGITGNFGIEDIIFALEWVQSNIDSFGGDPRKVLLFGQSTGALDTFIISTLSKAPSIMNAAVWESGVGPQLATSTEYDAYGTNFTSQLNCSISDAACLRSATPSALQSTFLQQPNALIYSGLNLQFAPFVDGVIIPAQPWSIGPKVPMIFGTMADEGNILALGAYPTTFTNLTESDYTDFLSQNFGAAASLVSEQYPLSDFDASPFPIFTVIGTGTIQMPYLSSNAPSTSKQYSRLQLFRLTRATHTSEIPFVFGNGNLLPQQLPVGNCSFTPQEWSISENLIAAWTAMAATGNPSVQGGLKWPQWNSCTSTGVNILNETTVGAVDYSSCSFWDMINAEYLNYTTPSAFSTGNGTACNASSQISPDGSSVGGAGSTGLPVSNGVEKEVKVGVWSLVLILGIAMSLI</sequence>